<feature type="domain" description="Ig-like" evidence="13">
    <location>
        <begin position="15"/>
        <end position="136"/>
    </location>
</feature>
<comment type="subcellular location">
    <subcellularLocation>
        <location evidence="1">Membrane</location>
        <topology evidence="1">Single-pass type I membrane protein</topology>
    </subcellularLocation>
</comment>
<name>G3TT06_LOXAF</name>
<dbReference type="InterPro" id="IPR013098">
    <property type="entry name" value="Ig_I-set"/>
</dbReference>
<dbReference type="PANTHER" id="PTHR12035">
    <property type="entry name" value="SIALIC ACID BINDING IMMUNOGLOBULIN-LIKE LECTIN"/>
    <property type="match status" value="1"/>
</dbReference>
<keyword evidence="6 12" id="KW-1133">Transmembrane helix</keyword>
<dbReference type="Gene3D" id="2.60.40.10">
    <property type="entry name" value="Immunoglobulins"/>
    <property type="match status" value="4"/>
</dbReference>
<evidence type="ECO:0000259" key="13">
    <source>
        <dbReference type="PROSITE" id="PS50835"/>
    </source>
</evidence>
<dbReference type="Pfam" id="PF07679">
    <property type="entry name" value="I-set"/>
    <property type="match status" value="1"/>
</dbReference>
<evidence type="ECO:0000313" key="14">
    <source>
        <dbReference type="Ensembl" id="ENSLAFP00000018714.1"/>
    </source>
</evidence>
<keyword evidence="2 12" id="KW-0812">Transmembrane</keyword>
<dbReference type="FunCoup" id="G3TT06">
    <property type="interactions" value="103"/>
</dbReference>
<evidence type="ECO:0000256" key="7">
    <source>
        <dbReference type="ARBA" id="ARBA00023136"/>
    </source>
</evidence>
<dbReference type="InterPro" id="IPR013783">
    <property type="entry name" value="Ig-like_fold"/>
</dbReference>
<evidence type="ECO:0000256" key="4">
    <source>
        <dbReference type="ARBA" id="ARBA00022734"/>
    </source>
</evidence>
<evidence type="ECO:0000256" key="1">
    <source>
        <dbReference type="ARBA" id="ARBA00004479"/>
    </source>
</evidence>
<keyword evidence="8" id="KW-1015">Disulfide bond</keyword>
<evidence type="ECO:0000256" key="8">
    <source>
        <dbReference type="ARBA" id="ARBA00023157"/>
    </source>
</evidence>
<dbReference type="Pfam" id="PF07686">
    <property type="entry name" value="V-set"/>
    <property type="match status" value="1"/>
</dbReference>
<dbReference type="InterPro" id="IPR036179">
    <property type="entry name" value="Ig-like_dom_sf"/>
</dbReference>
<evidence type="ECO:0000256" key="11">
    <source>
        <dbReference type="ARBA" id="ARBA00038361"/>
    </source>
</evidence>
<dbReference type="InterPro" id="IPR003599">
    <property type="entry name" value="Ig_sub"/>
</dbReference>
<reference evidence="14 15" key="1">
    <citation type="submission" date="2009-06" db="EMBL/GenBank/DDBJ databases">
        <title>The Genome Sequence of Loxodonta africana (African elephant).</title>
        <authorList>
            <person name="Di Palma F."/>
            <person name="Heiman D."/>
            <person name="Young S."/>
            <person name="Johnson J."/>
            <person name="Lander E.S."/>
            <person name="Lindblad-Toh K."/>
        </authorList>
    </citation>
    <scope>NUCLEOTIDE SEQUENCE [LARGE SCALE GENOMIC DNA]</scope>
    <source>
        <strain evidence="14 15">Isolate ISIS603380</strain>
    </source>
</reference>
<keyword evidence="10" id="KW-0393">Immunoglobulin domain</keyword>
<dbReference type="GO" id="GO:0033691">
    <property type="term" value="F:sialic acid binding"/>
    <property type="evidence" value="ECO:0007669"/>
    <property type="project" value="TreeGrafter"/>
</dbReference>
<evidence type="ECO:0000256" key="6">
    <source>
        <dbReference type="ARBA" id="ARBA00022989"/>
    </source>
</evidence>
<dbReference type="InterPro" id="IPR013106">
    <property type="entry name" value="Ig_V-set"/>
</dbReference>
<dbReference type="GO" id="GO:0030246">
    <property type="term" value="F:carbohydrate binding"/>
    <property type="evidence" value="ECO:0007669"/>
    <property type="project" value="UniProtKB-KW"/>
</dbReference>
<comment type="similarity">
    <text evidence="11">Belongs to the immunoglobulin superfamily. SIGLEC (sialic acid binding Ig-like lectin) family.</text>
</comment>
<dbReference type="STRING" id="9785.ENSLAFP00000018714"/>
<feature type="domain" description="Ig-like" evidence="13">
    <location>
        <begin position="146"/>
        <end position="223"/>
    </location>
</feature>
<dbReference type="GO" id="GO:0007155">
    <property type="term" value="P:cell adhesion"/>
    <property type="evidence" value="ECO:0007669"/>
    <property type="project" value="UniProtKB-KW"/>
</dbReference>
<evidence type="ECO:0000256" key="12">
    <source>
        <dbReference type="SAM" id="Phobius"/>
    </source>
</evidence>
<sequence length="564" mass="62171">RALLAFLSYLSLQGPSNHLHSLRLQVPELVTVQEGLCVLVPCKFSYPQDMSPSTDPLYIYWYYASDSMYRRSLVATNHQGRVVKTETQGRFHLLGDPKAHNCSLSIRDARKSDIGTYMFRVERGQNIQHTYKEKLNLQVTDLTEKPNIHILEPLESGRPTNLTCSLPGSCEGGRLLTFSWTGDALNMLGPSTLQSSVLTLIPRPQDHGTYLTCQVNYQESQVTTKITILLNVTYAPENLTVNIFFQNGTGRIEPLLSRPGNSEQRWGMTWEEQGSCDSPPILPSSISCYTNLRYPAFCEHMRPNTFGQPPWAVKAPAFEPILRRRGQRIPGRRKGWVLSVFLLPQFTHLAAKVLKVMGNNISLPILEGQSLRLVCLADSNPPAELSWFQRFQALNTSPIFNMGELELPQVRIGNEGEFTCGAQNPLGSQHISLCLSVFYAPQMLGPSCSWEAEGLHCSCSARARPAPSLRWRVWEGLVEGNSSNASIMVTSSSAGPWANSSLSLHMGLSSGLRIHCEAQNDHGNQSVTVLLLAGKSASRAEVALGALGGAGAMALLSLCVCLIF</sequence>
<proteinExistence type="inferred from homology"/>
<keyword evidence="3" id="KW-0732">Signal</keyword>
<keyword evidence="4" id="KW-0430">Lectin</keyword>
<dbReference type="PROSITE" id="PS50835">
    <property type="entry name" value="IG_LIKE"/>
    <property type="match status" value="3"/>
</dbReference>
<dbReference type="SMART" id="SM00409">
    <property type="entry name" value="IG"/>
    <property type="match status" value="3"/>
</dbReference>
<evidence type="ECO:0000256" key="5">
    <source>
        <dbReference type="ARBA" id="ARBA00022889"/>
    </source>
</evidence>
<reference evidence="14" key="2">
    <citation type="submission" date="2025-08" db="UniProtKB">
        <authorList>
            <consortium name="Ensembl"/>
        </authorList>
    </citation>
    <scope>IDENTIFICATION</scope>
    <source>
        <strain evidence="14">Isolate ISIS603380</strain>
    </source>
</reference>
<protein>
    <recommendedName>
        <fullName evidence="13">Ig-like domain-containing protein</fullName>
    </recommendedName>
</protein>
<dbReference type="FunFam" id="2.60.40.10:FF:000829">
    <property type="entry name" value="Sialic acid-binding Ig-like lectin 8"/>
    <property type="match status" value="1"/>
</dbReference>
<accession>G3TT06</accession>
<dbReference type="eggNOG" id="ENOG502S41V">
    <property type="taxonomic scope" value="Eukaryota"/>
</dbReference>
<keyword evidence="15" id="KW-1185">Reference proteome</keyword>
<dbReference type="InterPro" id="IPR051036">
    <property type="entry name" value="SIGLEC"/>
</dbReference>
<evidence type="ECO:0000313" key="15">
    <source>
        <dbReference type="Proteomes" id="UP000007646"/>
    </source>
</evidence>
<dbReference type="InterPro" id="IPR007110">
    <property type="entry name" value="Ig-like_dom"/>
</dbReference>
<evidence type="ECO:0000256" key="2">
    <source>
        <dbReference type="ARBA" id="ARBA00022692"/>
    </source>
</evidence>
<evidence type="ECO:0000256" key="9">
    <source>
        <dbReference type="ARBA" id="ARBA00023180"/>
    </source>
</evidence>
<dbReference type="OMA" id="YHDNGFL"/>
<dbReference type="SMART" id="SM00408">
    <property type="entry name" value="IGc2"/>
    <property type="match status" value="1"/>
</dbReference>
<evidence type="ECO:0000256" key="10">
    <source>
        <dbReference type="ARBA" id="ARBA00023319"/>
    </source>
</evidence>
<organism evidence="14 15">
    <name type="scientific">Loxodonta africana</name>
    <name type="common">African elephant</name>
    <dbReference type="NCBI Taxonomy" id="9785"/>
    <lineage>
        <taxon>Eukaryota</taxon>
        <taxon>Metazoa</taxon>
        <taxon>Chordata</taxon>
        <taxon>Craniata</taxon>
        <taxon>Vertebrata</taxon>
        <taxon>Euteleostomi</taxon>
        <taxon>Mammalia</taxon>
        <taxon>Eutheria</taxon>
        <taxon>Afrotheria</taxon>
        <taxon>Proboscidea</taxon>
        <taxon>Elephantidae</taxon>
        <taxon>Loxodonta</taxon>
    </lineage>
</organism>
<feature type="domain" description="Ig-like" evidence="13">
    <location>
        <begin position="344"/>
        <end position="432"/>
    </location>
</feature>
<dbReference type="Ensembl" id="ENSLAFT00000032758.1">
    <property type="protein sequence ID" value="ENSLAFP00000018714.1"/>
    <property type="gene ID" value="ENSLAFG00000031678.1"/>
</dbReference>
<dbReference type="PANTHER" id="PTHR12035:SF125">
    <property type="entry name" value="SIALIC ACID-BINDING IG-LIKE LECTIN 5"/>
    <property type="match status" value="1"/>
</dbReference>
<keyword evidence="9" id="KW-0325">Glycoprotein</keyword>
<dbReference type="Proteomes" id="UP000007646">
    <property type="component" value="Unassembled WGS sequence"/>
</dbReference>
<dbReference type="GO" id="GO:0005886">
    <property type="term" value="C:plasma membrane"/>
    <property type="evidence" value="ECO:0007669"/>
    <property type="project" value="TreeGrafter"/>
</dbReference>
<evidence type="ECO:0000256" key="3">
    <source>
        <dbReference type="ARBA" id="ARBA00022729"/>
    </source>
</evidence>
<dbReference type="InterPro" id="IPR003598">
    <property type="entry name" value="Ig_sub2"/>
</dbReference>
<keyword evidence="7 12" id="KW-0472">Membrane</keyword>
<dbReference type="SUPFAM" id="SSF48726">
    <property type="entry name" value="Immunoglobulin"/>
    <property type="match status" value="4"/>
</dbReference>
<reference evidence="14" key="3">
    <citation type="submission" date="2025-09" db="UniProtKB">
        <authorList>
            <consortium name="Ensembl"/>
        </authorList>
    </citation>
    <scope>IDENTIFICATION</scope>
    <source>
        <strain evidence="14">Isolate ISIS603380</strain>
    </source>
</reference>
<feature type="transmembrane region" description="Helical" evidence="12">
    <location>
        <begin position="542"/>
        <end position="563"/>
    </location>
</feature>
<keyword evidence="5" id="KW-0130">Cell adhesion</keyword>
<dbReference type="HOGENOM" id="CLU_024444_5_1_1"/>
<dbReference type="AlphaFoldDB" id="G3TT06"/>
<dbReference type="GeneTree" id="ENSGT01150000286907"/>
<dbReference type="InParanoid" id="G3TT06"/>